<organism evidence="1">
    <name type="scientific">Arundo donax</name>
    <name type="common">Giant reed</name>
    <name type="synonym">Donax arundinaceus</name>
    <dbReference type="NCBI Taxonomy" id="35708"/>
    <lineage>
        <taxon>Eukaryota</taxon>
        <taxon>Viridiplantae</taxon>
        <taxon>Streptophyta</taxon>
        <taxon>Embryophyta</taxon>
        <taxon>Tracheophyta</taxon>
        <taxon>Spermatophyta</taxon>
        <taxon>Magnoliopsida</taxon>
        <taxon>Liliopsida</taxon>
        <taxon>Poales</taxon>
        <taxon>Poaceae</taxon>
        <taxon>PACMAD clade</taxon>
        <taxon>Arundinoideae</taxon>
        <taxon>Arundineae</taxon>
        <taxon>Arundo</taxon>
    </lineage>
</organism>
<proteinExistence type="predicted"/>
<reference evidence="1" key="2">
    <citation type="journal article" date="2015" name="Data Brief">
        <title>Shoot transcriptome of the giant reed, Arundo donax.</title>
        <authorList>
            <person name="Barrero R.A."/>
            <person name="Guerrero F.D."/>
            <person name="Moolhuijzen P."/>
            <person name="Goolsby J.A."/>
            <person name="Tidwell J."/>
            <person name="Bellgard S.E."/>
            <person name="Bellgard M.I."/>
        </authorList>
    </citation>
    <scope>NUCLEOTIDE SEQUENCE</scope>
    <source>
        <tissue evidence="1">Shoot tissue taken approximately 20 cm above the soil surface</tissue>
    </source>
</reference>
<sequence>MHVEGLRVSSKKDRLLASTLRLLRSSAQSVMPWSTAWRSFCLIVA</sequence>
<reference evidence="1" key="1">
    <citation type="submission" date="2014-09" db="EMBL/GenBank/DDBJ databases">
        <authorList>
            <person name="Magalhaes I.L.F."/>
            <person name="Oliveira U."/>
            <person name="Santos F.R."/>
            <person name="Vidigal T.H.D.A."/>
            <person name="Brescovit A.D."/>
            <person name="Santos A.J."/>
        </authorList>
    </citation>
    <scope>NUCLEOTIDE SEQUENCE</scope>
    <source>
        <tissue evidence="1">Shoot tissue taken approximately 20 cm above the soil surface</tissue>
    </source>
</reference>
<dbReference type="AlphaFoldDB" id="A0A0A9A0G0"/>
<protein>
    <submittedName>
        <fullName evidence="1">Uncharacterized protein</fullName>
    </submittedName>
</protein>
<name>A0A0A9A0G0_ARUDO</name>
<dbReference type="EMBL" id="GBRH01253329">
    <property type="protein sequence ID" value="JAD44566.1"/>
    <property type="molecule type" value="Transcribed_RNA"/>
</dbReference>
<accession>A0A0A9A0G0</accession>
<evidence type="ECO:0000313" key="1">
    <source>
        <dbReference type="EMBL" id="JAD44566.1"/>
    </source>
</evidence>